<proteinExistence type="predicted"/>
<evidence type="ECO:0000313" key="2">
    <source>
        <dbReference type="Proteomes" id="UP000027265"/>
    </source>
</evidence>
<keyword evidence="2" id="KW-1185">Reference proteome</keyword>
<accession>A0A067PQ63</accession>
<reference evidence="2" key="1">
    <citation type="journal article" date="2014" name="Proc. Natl. Acad. Sci. U.S.A.">
        <title>Extensive sampling of basidiomycete genomes demonstrates inadequacy of the white-rot/brown-rot paradigm for wood decay fungi.</title>
        <authorList>
            <person name="Riley R."/>
            <person name="Salamov A.A."/>
            <person name="Brown D.W."/>
            <person name="Nagy L.G."/>
            <person name="Floudas D."/>
            <person name="Held B.W."/>
            <person name="Levasseur A."/>
            <person name="Lombard V."/>
            <person name="Morin E."/>
            <person name="Otillar R."/>
            <person name="Lindquist E.A."/>
            <person name="Sun H."/>
            <person name="LaButti K.M."/>
            <person name="Schmutz J."/>
            <person name="Jabbour D."/>
            <person name="Luo H."/>
            <person name="Baker S.E."/>
            <person name="Pisabarro A.G."/>
            <person name="Walton J.D."/>
            <person name="Blanchette R.A."/>
            <person name="Henrissat B."/>
            <person name="Martin F."/>
            <person name="Cullen D."/>
            <person name="Hibbett D.S."/>
            <person name="Grigoriev I.V."/>
        </authorList>
    </citation>
    <scope>NUCLEOTIDE SEQUENCE [LARGE SCALE GENOMIC DNA]</scope>
    <source>
        <strain evidence="2">MUCL 33604</strain>
    </source>
</reference>
<gene>
    <name evidence="1" type="ORF">JAAARDRAFT_208208</name>
</gene>
<name>A0A067PQ63_9AGAM</name>
<dbReference type="HOGENOM" id="CLU_011151_0_1_1"/>
<dbReference type="InParanoid" id="A0A067PQ63"/>
<protein>
    <recommendedName>
        <fullName evidence="3">F-box domain-containing protein</fullName>
    </recommendedName>
</protein>
<evidence type="ECO:0000313" key="1">
    <source>
        <dbReference type="EMBL" id="KDQ55950.1"/>
    </source>
</evidence>
<dbReference type="EMBL" id="KL197723">
    <property type="protein sequence ID" value="KDQ55950.1"/>
    <property type="molecule type" value="Genomic_DNA"/>
</dbReference>
<dbReference type="Proteomes" id="UP000027265">
    <property type="component" value="Unassembled WGS sequence"/>
</dbReference>
<organism evidence="1 2">
    <name type="scientific">Jaapia argillacea MUCL 33604</name>
    <dbReference type="NCBI Taxonomy" id="933084"/>
    <lineage>
        <taxon>Eukaryota</taxon>
        <taxon>Fungi</taxon>
        <taxon>Dikarya</taxon>
        <taxon>Basidiomycota</taxon>
        <taxon>Agaricomycotina</taxon>
        <taxon>Agaricomycetes</taxon>
        <taxon>Agaricomycetidae</taxon>
        <taxon>Jaapiales</taxon>
        <taxon>Jaapiaceae</taxon>
        <taxon>Jaapia</taxon>
    </lineage>
</organism>
<dbReference type="OrthoDB" id="3007819at2759"/>
<dbReference type="AlphaFoldDB" id="A0A067PQ63"/>
<evidence type="ECO:0008006" key="3">
    <source>
        <dbReference type="Google" id="ProtNLM"/>
    </source>
</evidence>
<sequence length="537" mass="60426">MASSLERMPLDILVDIAFLCASSSPFLPPTAVLHLSLTSRTLWTMLSRQTCPQLYARIYRAKFDIAAPARRRISAFFTTTCLADELVERFRVLRRIHHREVTPTVENDLWKVYMMMLEDDGMNERQLIAAGILPYVSELIASGGTSKIPGFTDVAYSLVVWISWLTVSRDFLLREQADVREQILRLLRPFALGSLTDPLQSFISDSPGQDVDHFSRKLTLACPNPTFPAILLTFAREDAIAIQIPRHLPPTRELTDTQPHNGPTMGDFRLYERHSRLKVRSALPSAAFIDQTHPKPSHRSTKYDHDFFRLLLHPLDSSCKVFRKAVYTPGSISGLWEGSLLVATSSYLSEGRRLMPPPHLPNFVCRRPLQCHLREHYCFTPNVPFDVNGRCDDPCAVSWLPTGNTVYQVVENTDGLEFNHVKSSRKIQYQTFHSDVLGKSGRDPRQALDVLISGETDPTHGQAWGAFNFIGRVRLSDGMITLKREPKNAGDANLGTWVFEGYLLGGQFVGRWRPSAALHQGGIGGIFSLGKIDLDAR</sequence>